<evidence type="ECO:0000256" key="1">
    <source>
        <dbReference type="ARBA" id="ARBA00007050"/>
    </source>
</evidence>
<dbReference type="Proteomes" id="UP000502823">
    <property type="component" value="Unassembled WGS sequence"/>
</dbReference>
<dbReference type="GO" id="GO:0051301">
    <property type="term" value="P:cell division"/>
    <property type="evidence" value="ECO:0007669"/>
    <property type="project" value="UniProtKB-UniRule"/>
</dbReference>
<comment type="similarity">
    <text evidence="1 10">Belongs to the NDC80/HEC1 family.</text>
</comment>
<keyword evidence="14" id="KW-1185">Reference proteome</keyword>
<feature type="domain" description="Kinetochore protein Ndc80 CH" evidence="12">
    <location>
        <begin position="117"/>
        <end position="213"/>
    </location>
</feature>
<accession>A0A6L2PVK2</accession>
<dbReference type="OrthoDB" id="8197470at2759"/>
<keyword evidence="3 10" id="KW-0132">Cell division</keyword>
<evidence type="ECO:0000256" key="4">
    <source>
        <dbReference type="ARBA" id="ARBA00022776"/>
    </source>
</evidence>
<gene>
    <name evidence="13" type="ORF">Cfor_10902</name>
</gene>
<dbReference type="Pfam" id="PF03801">
    <property type="entry name" value="Ndc80_HEC"/>
    <property type="match status" value="1"/>
</dbReference>
<keyword evidence="8 10" id="KW-0131">Cell cycle</keyword>
<proteinExistence type="inferred from homology"/>
<keyword evidence="4 10" id="KW-0498">Mitosis</keyword>
<evidence type="ECO:0000256" key="3">
    <source>
        <dbReference type="ARBA" id="ARBA00022618"/>
    </source>
</evidence>
<evidence type="ECO:0000256" key="7">
    <source>
        <dbReference type="ARBA" id="ARBA00023242"/>
    </source>
</evidence>
<dbReference type="PANTHER" id="PTHR10643">
    <property type="entry name" value="KINETOCHORE PROTEIN NDC80"/>
    <property type="match status" value="1"/>
</dbReference>
<reference evidence="14" key="1">
    <citation type="submission" date="2020-01" db="EMBL/GenBank/DDBJ databases">
        <title>Draft genome sequence of the Termite Coptotermes fromosanus.</title>
        <authorList>
            <person name="Itakura S."/>
            <person name="Yosikawa Y."/>
            <person name="Umezawa K."/>
        </authorList>
    </citation>
    <scope>NUCLEOTIDE SEQUENCE [LARGE SCALE GENOMIC DNA]</scope>
</reference>
<evidence type="ECO:0000256" key="10">
    <source>
        <dbReference type="RuleBase" id="RU368072"/>
    </source>
</evidence>
<evidence type="ECO:0000256" key="2">
    <source>
        <dbReference type="ARBA" id="ARBA00022454"/>
    </source>
</evidence>
<comment type="subunit">
    <text evidence="10">Component of the NDC80 complex.</text>
</comment>
<feature type="compositionally biased region" description="Basic residues" evidence="11">
    <location>
        <begin position="1"/>
        <end position="11"/>
    </location>
</feature>
<sequence length="260" mass="28706">MGKSSLGKRKTSVCPVRLSSLGTVGEVPERNTRQSRSSVKKSLIPRPSRNRTQSSSPAKDAAKCVSTALRPSRSNSNLQHIGTPMTPMCWLGSIPRTAQSTRSTVFDSRGPGLPSKPVLKDSRPLSDKQFQNASVQKVQSYLLQMGDRDFTPSTSKALSTRSLTLKMFVELTSRLLSHFFPKHIINMSNYADEIPLLTKKLGYPGSVKKSWLITGILLTNLTASQGHITKNRPEFDRLKQVPITSFLISVLCTICYSAHM</sequence>
<dbReference type="AlphaFoldDB" id="A0A6L2PVK2"/>
<dbReference type="InParanoid" id="A0A6L2PVK2"/>
<comment type="caution">
    <text evidence="13">The sequence shown here is derived from an EMBL/GenBank/DDBJ whole genome shotgun (WGS) entry which is preliminary data.</text>
</comment>
<evidence type="ECO:0000313" key="13">
    <source>
        <dbReference type="EMBL" id="GFG34668.1"/>
    </source>
</evidence>
<evidence type="ECO:0000256" key="5">
    <source>
        <dbReference type="ARBA" id="ARBA00022838"/>
    </source>
</evidence>
<evidence type="ECO:0000256" key="9">
    <source>
        <dbReference type="ARBA" id="ARBA00023328"/>
    </source>
</evidence>
<keyword evidence="2 10" id="KW-0158">Chromosome</keyword>
<dbReference type="Gene3D" id="1.10.418.30">
    <property type="entry name" value="Ncd80 complex, Ncd80 subunit"/>
    <property type="match status" value="1"/>
</dbReference>
<name>A0A6L2PVK2_COPFO</name>
<keyword evidence="5 10" id="KW-0995">Kinetochore</keyword>
<protein>
    <recommendedName>
        <fullName evidence="10">Kinetochore protein NDC80</fullName>
    </recommendedName>
</protein>
<dbReference type="InterPro" id="IPR038273">
    <property type="entry name" value="Ndc80_sf"/>
</dbReference>
<evidence type="ECO:0000256" key="8">
    <source>
        <dbReference type="ARBA" id="ARBA00023306"/>
    </source>
</evidence>
<feature type="region of interest" description="Disordered" evidence="11">
    <location>
        <begin position="101"/>
        <end position="125"/>
    </location>
</feature>
<dbReference type="PANTHER" id="PTHR10643:SF2">
    <property type="entry name" value="KINETOCHORE PROTEIN NDC80 HOMOLOG"/>
    <property type="match status" value="1"/>
</dbReference>
<dbReference type="GO" id="GO:0005634">
    <property type="term" value="C:nucleus"/>
    <property type="evidence" value="ECO:0007669"/>
    <property type="project" value="UniProtKB-SubCell"/>
</dbReference>
<feature type="region of interest" description="Disordered" evidence="11">
    <location>
        <begin position="1"/>
        <end position="81"/>
    </location>
</feature>
<dbReference type="EMBL" id="BLKM01005549">
    <property type="protein sequence ID" value="GFG34668.1"/>
    <property type="molecule type" value="Genomic_DNA"/>
</dbReference>
<evidence type="ECO:0000256" key="11">
    <source>
        <dbReference type="SAM" id="MobiDB-lite"/>
    </source>
</evidence>
<evidence type="ECO:0000256" key="6">
    <source>
        <dbReference type="ARBA" id="ARBA00023054"/>
    </source>
</evidence>
<dbReference type="InterPro" id="IPR055260">
    <property type="entry name" value="Ndc80_CH"/>
</dbReference>
<dbReference type="GO" id="GO:0051315">
    <property type="term" value="P:attachment of mitotic spindle microtubules to kinetochore"/>
    <property type="evidence" value="ECO:0007669"/>
    <property type="project" value="UniProtKB-UniRule"/>
</dbReference>
<keyword evidence="9 10" id="KW-0137">Centromere</keyword>
<organism evidence="13 14">
    <name type="scientific">Coptotermes formosanus</name>
    <name type="common">Formosan subterranean termite</name>
    <dbReference type="NCBI Taxonomy" id="36987"/>
    <lineage>
        <taxon>Eukaryota</taxon>
        <taxon>Metazoa</taxon>
        <taxon>Ecdysozoa</taxon>
        <taxon>Arthropoda</taxon>
        <taxon>Hexapoda</taxon>
        <taxon>Insecta</taxon>
        <taxon>Pterygota</taxon>
        <taxon>Neoptera</taxon>
        <taxon>Polyneoptera</taxon>
        <taxon>Dictyoptera</taxon>
        <taxon>Blattodea</taxon>
        <taxon>Blattoidea</taxon>
        <taxon>Termitoidae</taxon>
        <taxon>Rhinotermitidae</taxon>
        <taxon>Coptotermes</taxon>
    </lineage>
</organism>
<keyword evidence="6" id="KW-0175">Coiled coil</keyword>
<comment type="subcellular location">
    <subcellularLocation>
        <location evidence="10">Chromosome</location>
        <location evidence="10">Centromere</location>
        <location evidence="10">Kinetochore</location>
    </subcellularLocation>
    <subcellularLocation>
        <location evidence="10">Nucleus</location>
    </subcellularLocation>
</comment>
<evidence type="ECO:0000313" key="14">
    <source>
        <dbReference type="Proteomes" id="UP000502823"/>
    </source>
</evidence>
<comment type="function">
    <text evidence="10">Acts as a component of the essential kinetochore-associated NDC80 complex, which is required for chromosome segregation and spindle checkpoint activity.</text>
</comment>
<evidence type="ECO:0000259" key="12">
    <source>
        <dbReference type="Pfam" id="PF03801"/>
    </source>
</evidence>
<keyword evidence="7 10" id="KW-0539">Nucleus</keyword>
<dbReference type="GO" id="GO:0031262">
    <property type="term" value="C:Ndc80 complex"/>
    <property type="evidence" value="ECO:0007669"/>
    <property type="project" value="UniProtKB-UniRule"/>
</dbReference>
<dbReference type="InterPro" id="IPR005550">
    <property type="entry name" value="Kinetochore_Ndc80"/>
</dbReference>